<dbReference type="PRINTS" id="PR01333">
    <property type="entry name" value="2POREKCHANEL"/>
</dbReference>
<name>A0A0M0K5N7_9EUKA</name>
<reference evidence="12" key="1">
    <citation type="journal article" date="2015" name="PLoS Genet.">
        <title>Genome Sequence and Transcriptome Analyses of Chrysochromulina tobin: Metabolic Tools for Enhanced Algal Fitness in the Prominent Order Prymnesiales (Haptophyceae).</title>
        <authorList>
            <person name="Hovde B.T."/>
            <person name="Deodato C.R."/>
            <person name="Hunsperger H.M."/>
            <person name="Ryken S.A."/>
            <person name="Yost W."/>
            <person name="Jha R.K."/>
            <person name="Patterson J."/>
            <person name="Monnat R.J. Jr."/>
            <person name="Barlow S.B."/>
            <person name="Starkenburg S.R."/>
            <person name="Cattolico R.A."/>
        </authorList>
    </citation>
    <scope>NUCLEOTIDE SEQUENCE</scope>
    <source>
        <strain evidence="12">CCMP291</strain>
    </source>
</reference>
<feature type="transmembrane region" description="Helical" evidence="9">
    <location>
        <begin position="292"/>
        <end position="315"/>
    </location>
</feature>
<dbReference type="Pfam" id="PF07885">
    <property type="entry name" value="Ion_trans_2"/>
    <property type="match status" value="3"/>
</dbReference>
<dbReference type="Gene3D" id="1.10.287.70">
    <property type="match status" value="2"/>
</dbReference>
<dbReference type="SUPFAM" id="SSF81324">
    <property type="entry name" value="Voltage-gated potassium channels"/>
    <property type="match status" value="4"/>
</dbReference>
<keyword evidence="3 8" id="KW-0812">Transmembrane</keyword>
<keyword evidence="5 8" id="KW-0406">Ion transport</keyword>
<keyword evidence="12" id="KW-1185">Reference proteome</keyword>
<feature type="domain" description="Potassium channel" evidence="10">
    <location>
        <begin position="540"/>
        <end position="594"/>
    </location>
</feature>
<evidence type="ECO:0000256" key="4">
    <source>
        <dbReference type="ARBA" id="ARBA00022989"/>
    </source>
</evidence>
<feature type="transmembrane region" description="Helical" evidence="9">
    <location>
        <begin position="542"/>
        <end position="560"/>
    </location>
</feature>
<organism evidence="11 12">
    <name type="scientific">Chrysochromulina tobinii</name>
    <dbReference type="NCBI Taxonomy" id="1460289"/>
    <lineage>
        <taxon>Eukaryota</taxon>
        <taxon>Haptista</taxon>
        <taxon>Haptophyta</taxon>
        <taxon>Prymnesiophyceae</taxon>
        <taxon>Prymnesiales</taxon>
        <taxon>Chrysochromulinaceae</taxon>
        <taxon>Chrysochromulina</taxon>
    </lineage>
</organism>
<keyword evidence="7 8" id="KW-0407">Ion channel</keyword>
<feature type="domain" description="Potassium channel" evidence="10">
    <location>
        <begin position="188"/>
        <end position="258"/>
    </location>
</feature>
<evidence type="ECO:0000256" key="6">
    <source>
        <dbReference type="ARBA" id="ARBA00023136"/>
    </source>
</evidence>
<dbReference type="EMBL" id="JWZX01001387">
    <property type="protein sequence ID" value="KOO33912.1"/>
    <property type="molecule type" value="Genomic_DNA"/>
</dbReference>
<comment type="caution">
    <text evidence="11">The sequence shown here is derived from an EMBL/GenBank/DDBJ whole genome shotgun (WGS) entry which is preliminary data.</text>
</comment>
<dbReference type="GO" id="GO:0022841">
    <property type="term" value="F:potassium ion leak channel activity"/>
    <property type="evidence" value="ECO:0007669"/>
    <property type="project" value="TreeGrafter"/>
</dbReference>
<evidence type="ECO:0000256" key="2">
    <source>
        <dbReference type="ARBA" id="ARBA00022448"/>
    </source>
</evidence>
<dbReference type="GO" id="GO:0015271">
    <property type="term" value="F:outward rectifier potassium channel activity"/>
    <property type="evidence" value="ECO:0007669"/>
    <property type="project" value="TreeGrafter"/>
</dbReference>
<evidence type="ECO:0000256" key="1">
    <source>
        <dbReference type="ARBA" id="ARBA00004141"/>
    </source>
</evidence>
<keyword evidence="4 9" id="KW-1133">Transmembrane helix</keyword>
<dbReference type="PANTHER" id="PTHR11003">
    <property type="entry name" value="POTASSIUM CHANNEL, SUBFAMILY K"/>
    <property type="match status" value="1"/>
</dbReference>
<comment type="similarity">
    <text evidence="8">Belongs to the two pore domain potassium channel (TC 1.A.1.8) family.</text>
</comment>
<dbReference type="PANTHER" id="PTHR11003:SF291">
    <property type="entry name" value="IP11374P"/>
    <property type="match status" value="1"/>
</dbReference>
<feature type="transmembrane region" description="Helical" evidence="9">
    <location>
        <begin position="710"/>
        <end position="730"/>
    </location>
</feature>
<proteinExistence type="inferred from homology"/>
<dbReference type="OrthoDB" id="297496at2759"/>
<sequence>MSREDRAAVFADRQAAVATQARAALESALLADDTPIITTVVTPVTVYPIEASFSLAGATVESFGASEREAFRTGLATMLSVPASDVTIAVSAGSVLVTAVVTASSADMQQTLATTFSSQDEATFEVALQVDTSVPQVAIQPPIVINVTTNVTTIPVNPAREHFIDGMVRTYRTLDEDATTSVLLDDFFAYLMDSCVGGAPGPEDLNWTFNGATFFMMTILTTIGYGTFAPSLPLGRWMVIFLGSVTIVLFGLVSRPAVDLVEALETRTERLLLFVSGRSSGAKPLSTHRQMLLKGASAMLVCNGVIMAAALIVYYDRDGEDPLHEEWDYGTCYYFCFVTFSSIGLGDFSLGPADNSNYELGRLLVQALIIMFGMASFNCSTGACSRVQPSPIKEKTTLTQKTRFTNETADVRTTLTQTTTLIQTTTLTHTSTPNPAHKGLKGLKRAVKKVQIANVVARPAVKRRRDVGIFEARPGSREEAAAALAALSQTPAEERGAALDSIVGDYEQVVKNEAAADSLTDFFRDRLATCKSSSGDYSEPRWSFEGATFFMMTIATTIGYGTFAPKTQLGKAIVVLIGHLSIILYGICIGVIIGEMTTAIDWIGSTMLFVSGKVAQAIRHCRGGPPSSTEPAPEPSAEQEARYKLLVALGLLHGYIGICAHWAQGVFGRYLETEMTFEESYYYGFCSFSTIGFGDYALQPFGLLERCALLAASAIGTYVVIIAGGVCLYYSESAFERMGSCSAMRDENQLRMSIRLSPMESPFC</sequence>
<evidence type="ECO:0000313" key="11">
    <source>
        <dbReference type="EMBL" id="KOO33912.1"/>
    </source>
</evidence>
<evidence type="ECO:0000256" key="9">
    <source>
        <dbReference type="SAM" id="Phobius"/>
    </source>
</evidence>
<dbReference type="InterPro" id="IPR003280">
    <property type="entry name" value="2pore_dom_K_chnl"/>
</dbReference>
<keyword evidence="2 8" id="KW-0813">Transport</keyword>
<dbReference type="AlphaFoldDB" id="A0A0M0K5N7"/>
<evidence type="ECO:0000259" key="10">
    <source>
        <dbReference type="Pfam" id="PF07885"/>
    </source>
</evidence>
<dbReference type="GO" id="GO:0030322">
    <property type="term" value="P:stabilization of membrane potential"/>
    <property type="evidence" value="ECO:0007669"/>
    <property type="project" value="TreeGrafter"/>
</dbReference>
<evidence type="ECO:0000256" key="5">
    <source>
        <dbReference type="ARBA" id="ARBA00023065"/>
    </source>
</evidence>
<evidence type="ECO:0000313" key="12">
    <source>
        <dbReference type="Proteomes" id="UP000037460"/>
    </source>
</evidence>
<keyword evidence="6 9" id="KW-0472">Membrane</keyword>
<feature type="transmembrane region" description="Helical" evidence="9">
    <location>
        <begin position="572"/>
        <end position="593"/>
    </location>
</feature>
<feature type="transmembrane region" description="Helical" evidence="9">
    <location>
        <begin position="360"/>
        <end position="377"/>
    </location>
</feature>
<gene>
    <name evidence="11" type="ORF">Ctob_016072</name>
</gene>
<dbReference type="InterPro" id="IPR013099">
    <property type="entry name" value="K_chnl_dom"/>
</dbReference>
<protein>
    <submittedName>
        <fullName evidence="11">Potassium channel subfamily k member 5</fullName>
    </submittedName>
</protein>
<feature type="transmembrane region" description="Helical" evidence="9">
    <location>
        <begin position="645"/>
        <end position="668"/>
    </location>
</feature>
<dbReference type="Proteomes" id="UP000037460">
    <property type="component" value="Unassembled WGS sequence"/>
</dbReference>
<comment type="subcellular location">
    <subcellularLocation>
        <location evidence="1">Membrane</location>
        <topology evidence="1">Multi-pass membrane protein</topology>
    </subcellularLocation>
</comment>
<feature type="transmembrane region" description="Helical" evidence="9">
    <location>
        <begin position="234"/>
        <end position="253"/>
    </location>
</feature>
<evidence type="ECO:0000256" key="7">
    <source>
        <dbReference type="ARBA" id="ARBA00023303"/>
    </source>
</evidence>
<feature type="transmembrane region" description="Helical" evidence="9">
    <location>
        <begin position="327"/>
        <end position="348"/>
    </location>
</feature>
<evidence type="ECO:0000256" key="3">
    <source>
        <dbReference type="ARBA" id="ARBA00022692"/>
    </source>
</evidence>
<feature type="domain" description="Potassium channel" evidence="10">
    <location>
        <begin position="306"/>
        <end position="379"/>
    </location>
</feature>
<feature type="transmembrane region" description="Helical" evidence="9">
    <location>
        <begin position="680"/>
        <end position="698"/>
    </location>
</feature>
<evidence type="ECO:0000256" key="8">
    <source>
        <dbReference type="RuleBase" id="RU003857"/>
    </source>
</evidence>
<dbReference type="GO" id="GO:0005886">
    <property type="term" value="C:plasma membrane"/>
    <property type="evidence" value="ECO:0007669"/>
    <property type="project" value="TreeGrafter"/>
</dbReference>
<accession>A0A0M0K5N7</accession>
<feature type="transmembrane region" description="Helical" evidence="9">
    <location>
        <begin position="207"/>
        <end position="228"/>
    </location>
</feature>